<feature type="region of interest" description="Disordered" evidence="1">
    <location>
        <begin position="104"/>
        <end position="123"/>
    </location>
</feature>
<reference evidence="3 4" key="1">
    <citation type="submission" date="2014-11" db="EMBL/GenBank/DDBJ databases">
        <title>Genetic blueprint of the zoonotic pathogen Toxocara canis.</title>
        <authorList>
            <person name="Zhu X.-Q."/>
            <person name="Korhonen P.K."/>
            <person name="Cai H."/>
            <person name="Young N.D."/>
            <person name="Nejsum P."/>
            <person name="von Samson-Himmelstjerna G."/>
            <person name="Boag P.R."/>
            <person name="Tan P."/>
            <person name="Li Q."/>
            <person name="Min J."/>
            <person name="Yang Y."/>
            <person name="Wang X."/>
            <person name="Fang X."/>
            <person name="Hall R.S."/>
            <person name="Hofmann A."/>
            <person name="Sternberg P.W."/>
            <person name="Jex A.R."/>
            <person name="Gasser R.B."/>
        </authorList>
    </citation>
    <scope>NUCLEOTIDE SEQUENCE [LARGE SCALE GENOMIC DNA]</scope>
    <source>
        <strain evidence="3">PN_DK_2014</strain>
    </source>
</reference>
<dbReference type="OrthoDB" id="5904535at2759"/>
<keyword evidence="2" id="KW-0472">Membrane</keyword>
<proteinExistence type="predicted"/>
<sequence length="123" mass="13742">MSVLGTVLTINTHFTSALSVLPNLLVIYLALTTGINEIPEYRFIIIVQAFNEILNSVTLSIIDMGGYKCPRCGGRELVFLNTTYAVKHLEVRHEAEYAQVVQELKHRKQPVKRAAPSTTPEES</sequence>
<keyword evidence="2" id="KW-1133">Transmembrane helix</keyword>
<gene>
    <name evidence="3" type="ORF">Tcan_08738</name>
</gene>
<accession>A0A0B2VBI0</accession>
<name>A0A0B2VBI0_TOXCA</name>
<keyword evidence="2" id="KW-0812">Transmembrane</keyword>
<comment type="caution">
    <text evidence="3">The sequence shown here is derived from an EMBL/GenBank/DDBJ whole genome shotgun (WGS) entry which is preliminary data.</text>
</comment>
<dbReference type="Proteomes" id="UP000031036">
    <property type="component" value="Unassembled WGS sequence"/>
</dbReference>
<evidence type="ECO:0000313" key="4">
    <source>
        <dbReference type="Proteomes" id="UP000031036"/>
    </source>
</evidence>
<evidence type="ECO:0000313" key="3">
    <source>
        <dbReference type="EMBL" id="KHN78819.1"/>
    </source>
</evidence>
<evidence type="ECO:0000256" key="2">
    <source>
        <dbReference type="SAM" id="Phobius"/>
    </source>
</evidence>
<feature type="transmembrane region" description="Helical" evidence="2">
    <location>
        <begin position="12"/>
        <end position="31"/>
    </location>
</feature>
<keyword evidence="4" id="KW-1185">Reference proteome</keyword>
<protein>
    <submittedName>
        <fullName evidence="3">Uncharacterized protein</fullName>
    </submittedName>
</protein>
<dbReference type="EMBL" id="JPKZ01002016">
    <property type="protein sequence ID" value="KHN78819.1"/>
    <property type="molecule type" value="Genomic_DNA"/>
</dbReference>
<dbReference type="AlphaFoldDB" id="A0A0B2VBI0"/>
<organism evidence="3 4">
    <name type="scientific">Toxocara canis</name>
    <name type="common">Canine roundworm</name>
    <dbReference type="NCBI Taxonomy" id="6265"/>
    <lineage>
        <taxon>Eukaryota</taxon>
        <taxon>Metazoa</taxon>
        <taxon>Ecdysozoa</taxon>
        <taxon>Nematoda</taxon>
        <taxon>Chromadorea</taxon>
        <taxon>Rhabditida</taxon>
        <taxon>Spirurina</taxon>
        <taxon>Ascaridomorpha</taxon>
        <taxon>Ascaridoidea</taxon>
        <taxon>Toxocaridae</taxon>
        <taxon>Toxocara</taxon>
    </lineage>
</organism>
<evidence type="ECO:0000256" key="1">
    <source>
        <dbReference type="SAM" id="MobiDB-lite"/>
    </source>
</evidence>